<keyword evidence="1" id="KW-0175">Coiled coil</keyword>
<feature type="coiled-coil region" evidence="1">
    <location>
        <begin position="191"/>
        <end position="243"/>
    </location>
</feature>
<protein>
    <submittedName>
        <fullName evidence="2">Uncharacterized protein</fullName>
    </submittedName>
</protein>
<dbReference type="RefSeq" id="WP_115300287.1">
    <property type="nucleotide sequence ID" value="NZ_CAAAIR010000003.1"/>
</dbReference>
<name>A0A3A5L6Q8_9GAMM</name>
<evidence type="ECO:0000313" key="3">
    <source>
        <dbReference type="Proteomes" id="UP000270757"/>
    </source>
</evidence>
<organism evidence="2 3">
    <name type="scientific">Legionella taurinensis</name>
    <dbReference type="NCBI Taxonomy" id="70611"/>
    <lineage>
        <taxon>Bacteria</taxon>
        <taxon>Pseudomonadati</taxon>
        <taxon>Pseudomonadota</taxon>
        <taxon>Gammaproteobacteria</taxon>
        <taxon>Legionellales</taxon>
        <taxon>Legionellaceae</taxon>
        <taxon>Legionella</taxon>
    </lineage>
</organism>
<dbReference type="GeneID" id="48946118"/>
<evidence type="ECO:0000256" key="1">
    <source>
        <dbReference type="SAM" id="Coils"/>
    </source>
</evidence>
<sequence>MTRAFTHLTEKINFSLYKNTLTIYPKSHQPSVESLEGKHPMEVLLVLMEVMRFEECQGIKLRNALQSVTSEFDVKRFVHREDTDHSCYHRDDFDWDADHYHAQFAVSITPSLLNKILLVFEKYKLITSEERIRFIKAYHEANVLPSKEPVDEVIILPFTETTKHNKPVVEESVQADRGTENVSLLKPKPHEMKFEAQLSDLHKKVEDFKKESKKNPQKYQPAYNESKTLYDKLNQNYADYQQHKNGKLFVTNANSALDQARGELENHRGVGKYIVDFVERVRGLIAQFGHSPPQNVNHKSTFFKTDSIRKLEALAETVQAFSLDA</sequence>
<accession>A0A3A5L6Q8</accession>
<gene>
    <name evidence="2" type="ORF">D6J04_03080</name>
</gene>
<comment type="caution">
    <text evidence="2">The sequence shown here is derived from an EMBL/GenBank/DDBJ whole genome shotgun (WGS) entry which is preliminary data.</text>
</comment>
<proteinExistence type="predicted"/>
<dbReference type="EMBL" id="QZWB01000002">
    <property type="protein sequence ID" value="RJT48729.1"/>
    <property type="molecule type" value="Genomic_DNA"/>
</dbReference>
<evidence type="ECO:0000313" key="2">
    <source>
        <dbReference type="EMBL" id="RJT48729.1"/>
    </source>
</evidence>
<dbReference type="AlphaFoldDB" id="A0A3A5L6Q8"/>
<dbReference type="Proteomes" id="UP000270757">
    <property type="component" value="Unassembled WGS sequence"/>
</dbReference>
<reference evidence="2 3" key="1">
    <citation type="submission" date="2018-09" db="EMBL/GenBank/DDBJ databases">
        <title>Draft genome sequences of Legionella taurinensis isolated from water samples.</title>
        <authorList>
            <person name="Chakeri A."/>
            <person name="Allerberger F."/>
            <person name="Kundi M."/>
            <person name="Ruppitsch W."/>
            <person name="Schmid D."/>
        </authorList>
    </citation>
    <scope>NUCLEOTIDE SEQUENCE [LARGE SCALE GENOMIC DNA]</scope>
    <source>
        <strain evidence="2 3">4570-18-6</strain>
    </source>
</reference>